<name>A0A655C9S4_SALET</name>
<dbReference type="EMBL" id="CQPA01000013">
    <property type="protein sequence ID" value="CNU16060.1"/>
    <property type="molecule type" value="Genomic_DNA"/>
</dbReference>
<evidence type="ECO:0000313" key="1">
    <source>
        <dbReference type="EMBL" id="CNU03934.1"/>
    </source>
</evidence>
<sequence>MDGRNDARQLQTVDLAALQLFVQQLGRFGHAEVQRFIVDIFHDDRYAFPGRLVSDTAAHNARAQYGCLFRRLNIFGQLFGFTFYILIVEEDTDQRTSLIGMRQRNKAFIFQIQRFFTTKTRGGFNGFHCGHRRRIMFTRRLCDHAFSDGKAHRRFNLTEFQRFQFRLAFSSPVEIAGNGLA</sequence>
<dbReference type="Proteomes" id="UP000042394">
    <property type="component" value="Unassembled WGS sequence"/>
</dbReference>
<dbReference type="EMBL" id="CQPD01000014">
    <property type="protein sequence ID" value="CNU03934.1"/>
    <property type="molecule type" value="Genomic_DNA"/>
</dbReference>
<accession>A0A655C9S4</accession>
<dbReference type="AlphaFoldDB" id="A0A655C9S4"/>
<evidence type="ECO:0000313" key="3">
    <source>
        <dbReference type="Proteomes" id="UP000041314"/>
    </source>
</evidence>
<evidence type="ECO:0000313" key="4">
    <source>
        <dbReference type="Proteomes" id="UP000042394"/>
    </source>
</evidence>
<proteinExistence type="predicted"/>
<evidence type="ECO:0000313" key="2">
    <source>
        <dbReference type="EMBL" id="CNU16060.1"/>
    </source>
</evidence>
<gene>
    <name evidence="2" type="ORF">ERS008198_02063</name>
    <name evidence="1" type="ORF">ERS008207_01662</name>
</gene>
<dbReference type="Proteomes" id="UP000041314">
    <property type="component" value="Unassembled WGS sequence"/>
</dbReference>
<protein>
    <submittedName>
        <fullName evidence="1">Uncharacterized protein</fullName>
    </submittedName>
</protein>
<organism evidence="1 4">
    <name type="scientific">Salmonella enterica subsp. enterica serovar Bovismorbificans</name>
    <dbReference type="NCBI Taxonomy" id="58097"/>
    <lineage>
        <taxon>Bacteria</taxon>
        <taxon>Pseudomonadati</taxon>
        <taxon>Pseudomonadota</taxon>
        <taxon>Gammaproteobacteria</taxon>
        <taxon>Enterobacterales</taxon>
        <taxon>Enterobacteriaceae</taxon>
        <taxon>Salmonella</taxon>
    </lineage>
</organism>
<reference evidence="3 4" key="1">
    <citation type="submission" date="2015-03" db="EMBL/GenBank/DDBJ databases">
        <authorList>
            <consortium name="Pathogen Informatics"/>
        </authorList>
    </citation>
    <scope>NUCLEOTIDE SEQUENCE [LARGE SCALE GENOMIC DNA]</scope>
    <source>
        <strain evidence="2 3">A1104</strain>
        <strain evidence="1 4">D4891</strain>
    </source>
</reference>